<keyword evidence="6" id="KW-0969">Cilium</keyword>
<keyword evidence="4" id="KW-1005">Bacterial flagellum biogenesis</keyword>
<dbReference type="CDD" id="cd16098">
    <property type="entry name" value="FliS"/>
    <property type="match status" value="1"/>
</dbReference>
<evidence type="ECO:0000256" key="2">
    <source>
        <dbReference type="ARBA" id="ARBA00008787"/>
    </source>
</evidence>
<keyword evidence="6" id="KW-0282">Flagellum</keyword>
<keyword evidence="3" id="KW-0963">Cytoplasm</keyword>
<comment type="similarity">
    <text evidence="2">Belongs to the FliS family.</text>
</comment>
<keyword evidence="5" id="KW-0143">Chaperone</keyword>
<keyword evidence="6" id="KW-0966">Cell projection</keyword>
<dbReference type="GO" id="GO:0071973">
    <property type="term" value="P:bacterial-type flagellum-dependent cell motility"/>
    <property type="evidence" value="ECO:0007669"/>
    <property type="project" value="TreeGrafter"/>
</dbReference>
<dbReference type="GO" id="GO:0044780">
    <property type="term" value="P:bacterial-type flagellum assembly"/>
    <property type="evidence" value="ECO:0007669"/>
    <property type="project" value="InterPro"/>
</dbReference>
<sequence length="124" mass="14107">MYGNVAHNIYAQNNVGIESPAKLIEMLYEGVLRFNAQAKKAIKDGDIEKRVYWINRSVAVITELIAVLDMKGGRVAQYLEGLYNYEIQLLNEANLKKDESRLDEVSNVFKGLLEAWRETTNVAK</sequence>
<dbReference type="PIRSF" id="PIRSF039090">
    <property type="entry name" value="Flis"/>
    <property type="match status" value="1"/>
</dbReference>
<dbReference type="NCBIfam" id="TIGR00208">
    <property type="entry name" value="fliS"/>
    <property type="match status" value="1"/>
</dbReference>
<comment type="caution">
    <text evidence="6">The sequence shown here is derived from an EMBL/GenBank/DDBJ whole genome shotgun (WGS) entry which is preliminary data.</text>
</comment>
<accession>A0A4U2ZAB1</accession>
<evidence type="ECO:0000256" key="4">
    <source>
        <dbReference type="ARBA" id="ARBA00022795"/>
    </source>
</evidence>
<dbReference type="Pfam" id="PF02561">
    <property type="entry name" value="FliS"/>
    <property type="match status" value="1"/>
</dbReference>
<dbReference type="Gene3D" id="1.20.120.340">
    <property type="entry name" value="Flagellar protein FliS"/>
    <property type="match status" value="1"/>
</dbReference>
<dbReference type="GO" id="GO:0005829">
    <property type="term" value="C:cytosol"/>
    <property type="evidence" value="ECO:0007669"/>
    <property type="project" value="UniProtKB-SubCell"/>
</dbReference>
<organism evidence="6 7">
    <name type="scientific">Sulfurimonas crateris</name>
    <dbReference type="NCBI Taxonomy" id="2574727"/>
    <lineage>
        <taxon>Bacteria</taxon>
        <taxon>Pseudomonadati</taxon>
        <taxon>Campylobacterota</taxon>
        <taxon>Epsilonproteobacteria</taxon>
        <taxon>Campylobacterales</taxon>
        <taxon>Sulfurimonadaceae</taxon>
        <taxon>Sulfurimonas</taxon>
    </lineage>
</organism>
<proteinExistence type="inferred from homology"/>
<gene>
    <name evidence="6" type="primary">fliS</name>
    <name evidence="6" type="ORF">FCU45_01230</name>
</gene>
<dbReference type="InterPro" id="IPR036584">
    <property type="entry name" value="FliS_sf"/>
</dbReference>
<comment type="subcellular location">
    <subcellularLocation>
        <location evidence="1">Cytoplasm</location>
        <location evidence="1">Cytosol</location>
    </subcellularLocation>
</comment>
<dbReference type="PANTHER" id="PTHR34773">
    <property type="entry name" value="FLAGELLAR SECRETION CHAPERONE FLIS"/>
    <property type="match status" value="1"/>
</dbReference>
<reference evidence="6 7" key="1">
    <citation type="submission" date="2019-04" db="EMBL/GenBank/DDBJ databases">
        <title>Sulfurimonas crateris sp. nov. a facultative anaerobic sulfur-oxidizing chemolithautotrophic bacterium isolated from a terrestrial mud vulcano.</title>
        <authorList>
            <person name="Ratnikova N.M."/>
            <person name="Slobodkin A.I."/>
            <person name="Merkel A.Y."/>
            <person name="Novikov A."/>
            <person name="Bonch-Osmolovskaya E.A."/>
            <person name="Slobodkina G.B."/>
        </authorList>
    </citation>
    <scope>NUCLEOTIDE SEQUENCE [LARGE SCALE GENOMIC DNA]</scope>
    <source>
        <strain evidence="6 7">SN118</strain>
    </source>
</reference>
<evidence type="ECO:0000256" key="5">
    <source>
        <dbReference type="ARBA" id="ARBA00023186"/>
    </source>
</evidence>
<evidence type="ECO:0000313" key="6">
    <source>
        <dbReference type="EMBL" id="TKI71307.1"/>
    </source>
</evidence>
<evidence type="ECO:0000256" key="1">
    <source>
        <dbReference type="ARBA" id="ARBA00004514"/>
    </source>
</evidence>
<dbReference type="SUPFAM" id="SSF101116">
    <property type="entry name" value="Flagellar export chaperone FliS"/>
    <property type="match status" value="1"/>
</dbReference>
<dbReference type="AlphaFoldDB" id="A0A4U2ZAB1"/>
<dbReference type="OrthoDB" id="5343669at2"/>
<protein>
    <submittedName>
        <fullName evidence="6">Flagellar export chaperone FliS</fullName>
    </submittedName>
</protein>
<dbReference type="InterPro" id="IPR003713">
    <property type="entry name" value="FliS"/>
</dbReference>
<dbReference type="EMBL" id="SZPX01000001">
    <property type="protein sequence ID" value="TKI71307.1"/>
    <property type="molecule type" value="Genomic_DNA"/>
</dbReference>
<evidence type="ECO:0000256" key="3">
    <source>
        <dbReference type="ARBA" id="ARBA00022490"/>
    </source>
</evidence>
<keyword evidence="7" id="KW-1185">Reference proteome</keyword>
<name>A0A4U2ZAB1_9BACT</name>
<evidence type="ECO:0000313" key="7">
    <source>
        <dbReference type="Proteomes" id="UP000309561"/>
    </source>
</evidence>
<dbReference type="PANTHER" id="PTHR34773:SF1">
    <property type="entry name" value="FLAGELLAR SECRETION CHAPERONE FLIS"/>
    <property type="match status" value="1"/>
</dbReference>
<dbReference type="Proteomes" id="UP000309561">
    <property type="component" value="Unassembled WGS sequence"/>
</dbReference>
<dbReference type="RefSeq" id="WP_137012006.1">
    <property type="nucleotide sequence ID" value="NZ_SZPX01000001.1"/>
</dbReference>